<dbReference type="EMBL" id="MF668286">
    <property type="protein sequence ID" value="ASZ74826.1"/>
    <property type="molecule type" value="Genomic_DNA"/>
</dbReference>
<keyword evidence="2" id="KW-1185">Reference proteome</keyword>
<reference evidence="2" key="1">
    <citation type="submission" date="2017-08" db="EMBL/GenBank/DDBJ databases">
        <authorList>
            <person name="de Groot N.N."/>
        </authorList>
    </citation>
    <scope>NUCLEOTIDE SEQUENCE [LARGE SCALE GENOMIC DNA]</scope>
</reference>
<proteinExistence type="predicted"/>
<name>A0A2D1A3V6_9CAUD</name>
<gene>
    <name evidence="1" type="ORF">SEA_TRINA_8</name>
</gene>
<dbReference type="Proteomes" id="UP000231419">
    <property type="component" value="Segment"/>
</dbReference>
<sequence length="91" mass="10773">MLTTRERTITEYVIEQDESAFQASRRGLEKAAREIIIADKNSLGKYKHEQWWDVPQQVWQKWLADSDLSPLFEDYNIVALLAEKALNYRSR</sequence>
<organism evidence="1 2">
    <name type="scientific">Rhodococcus phage Trina</name>
    <dbReference type="NCBI Taxonomy" id="2027905"/>
    <lineage>
        <taxon>Viruses</taxon>
        <taxon>Duplodnaviria</taxon>
        <taxon>Heunggongvirae</taxon>
        <taxon>Uroviricota</taxon>
        <taxon>Caudoviricetes</taxon>
        <taxon>Trinavirus</taxon>
        <taxon>Trinavirus trina</taxon>
    </lineage>
</organism>
<evidence type="ECO:0000313" key="2">
    <source>
        <dbReference type="Proteomes" id="UP000231419"/>
    </source>
</evidence>
<protein>
    <submittedName>
        <fullName evidence="1">Uncharacterized protein</fullName>
    </submittedName>
</protein>
<evidence type="ECO:0000313" key="1">
    <source>
        <dbReference type="EMBL" id="ASZ74826.1"/>
    </source>
</evidence>
<accession>A0A2D1A3V6</accession>